<feature type="transmembrane region" description="Helical" evidence="5">
    <location>
        <begin position="26"/>
        <end position="48"/>
    </location>
</feature>
<keyword evidence="2 5" id="KW-0812">Transmembrane</keyword>
<dbReference type="EMBL" id="CAVLGL010000046">
    <property type="protein sequence ID" value="CAK1583030.1"/>
    <property type="molecule type" value="Genomic_DNA"/>
</dbReference>
<keyword evidence="4 5" id="KW-0472">Membrane</keyword>
<keyword evidence="7" id="KW-1185">Reference proteome</keyword>
<protein>
    <recommendedName>
        <fullName evidence="8">Taste receptor type 2</fullName>
    </recommendedName>
</protein>
<evidence type="ECO:0008006" key="8">
    <source>
        <dbReference type="Google" id="ProtNLM"/>
    </source>
</evidence>
<evidence type="ECO:0000313" key="6">
    <source>
        <dbReference type="EMBL" id="CAK1583030.1"/>
    </source>
</evidence>
<organism evidence="6 7">
    <name type="scientific">Parnassius mnemosyne</name>
    <name type="common">clouded apollo</name>
    <dbReference type="NCBI Taxonomy" id="213953"/>
    <lineage>
        <taxon>Eukaryota</taxon>
        <taxon>Metazoa</taxon>
        <taxon>Ecdysozoa</taxon>
        <taxon>Arthropoda</taxon>
        <taxon>Hexapoda</taxon>
        <taxon>Insecta</taxon>
        <taxon>Pterygota</taxon>
        <taxon>Neoptera</taxon>
        <taxon>Endopterygota</taxon>
        <taxon>Lepidoptera</taxon>
        <taxon>Glossata</taxon>
        <taxon>Ditrysia</taxon>
        <taxon>Papilionoidea</taxon>
        <taxon>Papilionidae</taxon>
        <taxon>Parnassiinae</taxon>
        <taxon>Parnassini</taxon>
        <taxon>Parnassius</taxon>
        <taxon>Driopa</taxon>
    </lineage>
</organism>
<dbReference type="InterPro" id="IPR000832">
    <property type="entry name" value="GPCR_2_secretin-like"/>
</dbReference>
<evidence type="ECO:0000256" key="1">
    <source>
        <dbReference type="ARBA" id="ARBA00004141"/>
    </source>
</evidence>
<evidence type="ECO:0000256" key="3">
    <source>
        <dbReference type="ARBA" id="ARBA00022989"/>
    </source>
</evidence>
<comment type="caution">
    <text evidence="6">The sequence shown here is derived from an EMBL/GenBank/DDBJ whole genome shotgun (WGS) entry which is preliminary data.</text>
</comment>
<accession>A0AAV1KKT9</accession>
<reference evidence="6 7" key="1">
    <citation type="submission" date="2023-11" db="EMBL/GenBank/DDBJ databases">
        <authorList>
            <person name="Hedman E."/>
            <person name="Englund M."/>
            <person name="Stromberg M."/>
            <person name="Nyberg Akerstrom W."/>
            <person name="Nylinder S."/>
            <person name="Jareborg N."/>
            <person name="Kallberg Y."/>
            <person name="Kronander E."/>
        </authorList>
    </citation>
    <scope>NUCLEOTIDE SEQUENCE [LARGE SCALE GENOMIC DNA]</scope>
</reference>
<feature type="transmembrane region" description="Helical" evidence="5">
    <location>
        <begin position="204"/>
        <end position="229"/>
    </location>
</feature>
<keyword evidence="3 5" id="KW-1133">Transmembrane helix</keyword>
<dbReference type="Gene3D" id="1.20.1070.10">
    <property type="entry name" value="Rhodopsin 7-helix transmembrane proteins"/>
    <property type="match status" value="1"/>
</dbReference>
<feature type="transmembrane region" description="Helical" evidence="5">
    <location>
        <begin position="93"/>
        <end position="113"/>
    </location>
</feature>
<evidence type="ECO:0000256" key="4">
    <source>
        <dbReference type="ARBA" id="ARBA00023136"/>
    </source>
</evidence>
<dbReference type="Proteomes" id="UP001314205">
    <property type="component" value="Unassembled WGS sequence"/>
</dbReference>
<feature type="transmembrane region" description="Helical" evidence="5">
    <location>
        <begin position="161"/>
        <end position="183"/>
    </location>
</feature>
<comment type="subcellular location">
    <subcellularLocation>
        <location evidence="1">Membrane</location>
        <topology evidence="1">Multi-pass membrane protein</topology>
    </subcellularLocation>
</comment>
<dbReference type="PRINTS" id="PR00249">
    <property type="entry name" value="GPCRSECRETIN"/>
</dbReference>
<evidence type="ECO:0000313" key="7">
    <source>
        <dbReference type="Proteomes" id="UP001314205"/>
    </source>
</evidence>
<name>A0AAV1KKT9_9NEOP</name>
<sequence length="283" mass="32320">MTNATRNATAPLESKPETDPDEVFQIVWLVGISVSLVGLALKISFFILIPKCRNFDEEVLLQLTIARTLNTICEYCIMYVRSSNVIKDIIYTMYMQTDLVLVLWMFVFSKNLYNKVVYVFPVEKPNLVVMSGLIWIISLPVGLICPSLLKLKHNVYFNIYYKVYAHIKLFVIVVNALIFFKIFSVAIRKGKSNAHSVKHYVKTAIIAFILICITSLQVLVTDILSFYYYSYTMLVKIFCVINSFQVIAISVIFVSLVNSKRNESAFRTISIQLKELVGQSANV</sequence>
<dbReference type="GO" id="GO:0004930">
    <property type="term" value="F:G protein-coupled receptor activity"/>
    <property type="evidence" value="ECO:0007669"/>
    <property type="project" value="InterPro"/>
</dbReference>
<evidence type="ECO:0000256" key="5">
    <source>
        <dbReference type="SAM" id="Phobius"/>
    </source>
</evidence>
<gene>
    <name evidence="6" type="ORF">PARMNEM_LOCUS4480</name>
</gene>
<feature type="transmembrane region" description="Helical" evidence="5">
    <location>
        <begin position="125"/>
        <end position="149"/>
    </location>
</feature>
<feature type="transmembrane region" description="Helical" evidence="5">
    <location>
        <begin position="235"/>
        <end position="257"/>
    </location>
</feature>
<dbReference type="AlphaFoldDB" id="A0AAV1KKT9"/>
<dbReference type="GO" id="GO:0016020">
    <property type="term" value="C:membrane"/>
    <property type="evidence" value="ECO:0007669"/>
    <property type="project" value="UniProtKB-SubCell"/>
</dbReference>
<proteinExistence type="predicted"/>
<evidence type="ECO:0000256" key="2">
    <source>
        <dbReference type="ARBA" id="ARBA00022692"/>
    </source>
</evidence>